<evidence type="ECO:0000313" key="3">
    <source>
        <dbReference type="Proteomes" id="UP001600165"/>
    </source>
</evidence>
<keyword evidence="1" id="KW-0175">Coiled coil</keyword>
<proteinExistence type="predicted"/>
<reference evidence="2 3" key="1">
    <citation type="submission" date="2024-10" db="EMBL/GenBank/DDBJ databases">
        <authorList>
            <person name="Ratan Roy A."/>
            <person name="Morales Sandoval P.H."/>
            <person name="De Los Santos Villalobos S."/>
            <person name="Chakraborty S."/>
            <person name="Mukherjee J."/>
        </authorList>
    </citation>
    <scope>NUCLEOTIDE SEQUENCE [LARGE SCALE GENOMIC DNA]</scope>
    <source>
        <strain evidence="2 3">S1</strain>
    </source>
</reference>
<sequence length="100" mass="10653">MAPPVAVEVASYGNTQTRQPMATSVAAATANNEAVIAEYQQLLAEYRQQLAAQRQQIEALQSIIQTLAEKEAVKYDLRGAQFGGGFAETVQGNQVGGVVK</sequence>
<gene>
    <name evidence="2" type="ORF">ACFVKH_19085</name>
</gene>
<accession>A0ABW6ILG3</accession>
<keyword evidence="3" id="KW-1185">Reference proteome</keyword>
<evidence type="ECO:0000313" key="2">
    <source>
        <dbReference type="EMBL" id="MFE4108390.1"/>
    </source>
</evidence>
<comment type="caution">
    <text evidence="2">The sequence shown here is derived from an EMBL/GenBank/DDBJ whole genome shotgun (WGS) entry which is preliminary data.</text>
</comment>
<name>A0ABW6ILG3_9CYAN</name>
<dbReference type="EMBL" id="JBHZOL010000109">
    <property type="protein sequence ID" value="MFE4108390.1"/>
    <property type="molecule type" value="Genomic_DNA"/>
</dbReference>
<organism evidence="2 3">
    <name type="scientific">Almyronema epifaneia S1</name>
    <dbReference type="NCBI Taxonomy" id="2991925"/>
    <lineage>
        <taxon>Bacteria</taxon>
        <taxon>Bacillati</taxon>
        <taxon>Cyanobacteriota</taxon>
        <taxon>Cyanophyceae</taxon>
        <taxon>Nodosilineales</taxon>
        <taxon>Nodosilineaceae</taxon>
        <taxon>Almyronema</taxon>
        <taxon>Almyronema epifaneia</taxon>
    </lineage>
</organism>
<feature type="coiled-coil region" evidence="1">
    <location>
        <begin position="25"/>
        <end position="70"/>
    </location>
</feature>
<dbReference type="Proteomes" id="UP001600165">
    <property type="component" value="Unassembled WGS sequence"/>
</dbReference>
<protein>
    <submittedName>
        <fullName evidence="2">Uncharacterized protein</fullName>
    </submittedName>
</protein>
<evidence type="ECO:0000256" key="1">
    <source>
        <dbReference type="SAM" id="Coils"/>
    </source>
</evidence>